<dbReference type="AlphaFoldDB" id="A0ABD1ZRS5"/>
<keyword evidence="4" id="KW-1185">Reference proteome</keyword>
<feature type="region of interest" description="Disordered" evidence="2">
    <location>
        <begin position="286"/>
        <end position="363"/>
    </location>
</feature>
<comment type="caution">
    <text evidence="3">The sequence shown here is derived from an EMBL/GenBank/DDBJ whole genome shotgun (WGS) entry which is preliminary data.</text>
</comment>
<evidence type="ECO:0000313" key="4">
    <source>
        <dbReference type="Proteomes" id="UP001605036"/>
    </source>
</evidence>
<name>A0ABD1ZRS5_9MARC</name>
<proteinExistence type="predicted"/>
<feature type="region of interest" description="Disordered" evidence="2">
    <location>
        <begin position="1"/>
        <end position="53"/>
    </location>
</feature>
<evidence type="ECO:0000313" key="3">
    <source>
        <dbReference type="EMBL" id="KAL2654093.1"/>
    </source>
</evidence>
<sequence>MGEADKATGQRRTRVSDHLERDKVDEAAGQRQTRVTDRLGRDEVDEATGRRRTRNIDAEGDRLLVKDAQGGTNVIDWNEIAVIFGAKHNDLGDFRSIKVMHTTLDKYNPWAYLPASIEHNPNKKLVSGQPYEEVLYYKDAAPYGSTFCLMTTMAELFWSAGRSNRFLTPMILAYLRSLHGHEYNWMKAILHGLLNKIHFLQSRARNNEGGKPIPVVWAPYFVHILFGLRRNLFAGTPLEEAEGWVGWTHVTKDTDMTLPQLHSKFPKLITSLSDLRQRCQLPEEISIASPEHAVSTRRPRAEDKQPEEFVLASPEQLVSSQRPEDISFALPEQPVSSKRPRARDKEHGLPSKKKNKATNDGLRGQLAAKDAAKSEVHALARTEVQCELEEFKRSVTELEDFKRSLTTKEKAAEETHLQKLALVQTQLEETKRSSETSIKRLEEEASHLREALAAKESAVHALENAHQKEISTLKATCRKYKTSLDGEIGTNAYLQARVLNLQDELSTCKYT</sequence>
<keyword evidence="1" id="KW-0175">Coiled coil</keyword>
<gene>
    <name evidence="3" type="ORF">R1flu_022221</name>
</gene>
<feature type="coiled-coil region" evidence="1">
    <location>
        <begin position="424"/>
        <end position="465"/>
    </location>
</feature>
<feature type="compositionally biased region" description="Basic and acidic residues" evidence="2">
    <location>
        <begin position="1"/>
        <end position="42"/>
    </location>
</feature>
<dbReference type="EMBL" id="JBHFFA010000001">
    <property type="protein sequence ID" value="KAL2654093.1"/>
    <property type="molecule type" value="Genomic_DNA"/>
</dbReference>
<evidence type="ECO:0008006" key="5">
    <source>
        <dbReference type="Google" id="ProtNLM"/>
    </source>
</evidence>
<dbReference type="Proteomes" id="UP001605036">
    <property type="component" value="Unassembled WGS sequence"/>
</dbReference>
<evidence type="ECO:0000256" key="2">
    <source>
        <dbReference type="SAM" id="MobiDB-lite"/>
    </source>
</evidence>
<organism evidence="3 4">
    <name type="scientific">Riccia fluitans</name>
    <dbReference type="NCBI Taxonomy" id="41844"/>
    <lineage>
        <taxon>Eukaryota</taxon>
        <taxon>Viridiplantae</taxon>
        <taxon>Streptophyta</taxon>
        <taxon>Embryophyta</taxon>
        <taxon>Marchantiophyta</taxon>
        <taxon>Marchantiopsida</taxon>
        <taxon>Marchantiidae</taxon>
        <taxon>Marchantiales</taxon>
        <taxon>Ricciaceae</taxon>
        <taxon>Riccia</taxon>
    </lineage>
</organism>
<reference evidence="3 4" key="1">
    <citation type="submission" date="2024-09" db="EMBL/GenBank/DDBJ databases">
        <title>Chromosome-scale assembly of Riccia fluitans.</title>
        <authorList>
            <person name="Paukszto L."/>
            <person name="Sawicki J."/>
            <person name="Karawczyk K."/>
            <person name="Piernik-Szablinska J."/>
            <person name="Szczecinska M."/>
            <person name="Mazdziarz M."/>
        </authorList>
    </citation>
    <scope>NUCLEOTIDE SEQUENCE [LARGE SCALE GENOMIC DNA]</scope>
    <source>
        <strain evidence="3">Rf_01</strain>
        <tissue evidence="3">Aerial parts of the thallus</tissue>
    </source>
</reference>
<accession>A0ABD1ZRS5</accession>
<protein>
    <recommendedName>
        <fullName evidence="5">Aminotransferase-like plant mobile domain-containing protein</fullName>
    </recommendedName>
</protein>
<evidence type="ECO:0000256" key="1">
    <source>
        <dbReference type="SAM" id="Coils"/>
    </source>
</evidence>